<protein>
    <submittedName>
        <fullName evidence="3">YTH domain-containing protein</fullName>
    </submittedName>
</protein>
<sequence>MVNEEGIVEQRHSRRYSFVDFPSLSDVNATNGVTLPGLATAFLQNDPRVSSPDEEPDEGQDAANKSKLCVFFFAQIKTAQWRQYEQIIQRKWSSSSEVGYCSYAFFSANPALYISRYSATAKKRIEDF</sequence>
<keyword evidence="2" id="KW-1185">Reference proteome</keyword>
<proteinExistence type="predicted"/>
<dbReference type="EMBL" id="UYRT01098045">
    <property type="protein sequence ID" value="VDN41559.1"/>
    <property type="molecule type" value="Genomic_DNA"/>
</dbReference>
<dbReference type="WBParaSite" id="GPUH_0002353401-mRNA-1">
    <property type="protein sequence ID" value="GPUH_0002353401-mRNA-1"/>
    <property type="gene ID" value="GPUH_0002353401"/>
</dbReference>
<evidence type="ECO:0000313" key="1">
    <source>
        <dbReference type="EMBL" id="VDN41559.1"/>
    </source>
</evidence>
<dbReference type="Proteomes" id="UP000271098">
    <property type="component" value="Unassembled WGS sequence"/>
</dbReference>
<evidence type="ECO:0000313" key="2">
    <source>
        <dbReference type="Proteomes" id="UP000271098"/>
    </source>
</evidence>
<reference evidence="3" key="1">
    <citation type="submission" date="2016-06" db="UniProtKB">
        <authorList>
            <consortium name="WormBaseParasite"/>
        </authorList>
    </citation>
    <scope>IDENTIFICATION</scope>
</reference>
<dbReference type="AlphaFoldDB" id="A0A183ERB3"/>
<name>A0A183ERB3_9BILA</name>
<reference evidence="1 2" key="2">
    <citation type="submission" date="2018-11" db="EMBL/GenBank/DDBJ databases">
        <authorList>
            <consortium name="Pathogen Informatics"/>
        </authorList>
    </citation>
    <scope>NUCLEOTIDE SEQUENCE [LARGE SCALE GENOMIC DNA]</scope>
</reference>
<organism evidence="3">
    <name type="scientific">Gongylonema pulchrum</name>
    <dbReference type="NCBI Taxonomy" id="637853"/>
    <lineage>
        <taxon>Eukaryota</taxon>
        <taxon>Metazoa</taxon>
        <taxon>Ecdysozoa</taxon>
        <taxon>Nematoda</taxon>
        <taxon>Chromadorea</taxon>
        <taxon>Rhabditida</taxon>
        <taxon>Spirurina</taxon>
        <taxon>Spiruromorpha</taxon>
        <taxon>Spiruroidea</taxon>
        <taxon>Gongylonematidae</taxon>
        <taxon>Gongylonema</taxon>
    </lineage>
</organism>
<gene>
    <name evidence="1" type="ORF">GPUH_LOCUS23503</name>
</gene>
<accession>A0A183ERB3</accession>
<evidence type="ECO:0000313" key="3">
    <source>
        <dbReference type="WBParaSite" id="GPUH_0002353401-mRNA-1"/>
    </source>
</evidence>